<dbReference type="GO" id="GO:0016757">
    <property type="term" value="F:glycosyltransferase activity"/>
    <property type="evidence" value="ECO:0007669"/>
    <property type="project" value="InterPro"/>
</dbReference>
<proteinExistence type="predicted"/>
<dbReference type="Proteomes" id="UP001139644">
    <property type="component" value="Unassembled WGS sequence"/>
</dbReference>
<sequence length="251" mass="28987">MKSQFEKYGISTLKYDALLKKNNFEINSADFFIGASSITERSLLNMGIEKKQIKIFPYGVNIVKENDKLMNLRTRKKRLKFLFVGRVTLEKGIGVLDSFFEKFGIEDAWTFAGDYSDSKKFYEKYEDKVQFVGHVSKIKMFELYRDNDVLVFPSLADGFGLAVIEALSNGMYVICSDSTGAKDIIMEGKNGDVFLTGDENDLNNKIQYYKKNINKIDRLKIKETVNDLTWERYNKNIIKSLEYFTVGMNNE</sequence>
<dbReference type="AlphaFoldDB" id="A0A9X1K823"/>
<name>A0A9X1K823_ENTFC</name>
<dbReference type="SUPFAM" id="SSF53756">
    <property type="entry name" value="UDP-Glycosyltransferase/glycogen phosphorylase"/>
    <property type="match status" value="1"/>
</dbReference>
<comment type="caution">
    <text evidence="2">The sequence shown here is derived from an EMBL/GenBank/DDBJ whole genome shotgun (WGS) entry which is preliminary data.</text>
</comment>
<dbReference type="InterPro" id="IPR050194">
    <property type="entry name" value="Glycosyltransferase_grp1"/>
</dbReference>
<evidence type="ECO:0000313" key="3">
    <source>
        <dbReference type="Proteomes" id="UP001139644"/>
    </source>
</evidence>
<dbReference type="PANTHER" id="PTHR45947:SF3">
    <property type="entry name" value="SULFOQUINOVOSYL TRANSFERASE SQD2"/>
    <property type="match status" value="1"/>
</dbReference>
<organism evidence="2 3">
    <name type="scientific">Enterococcus faecium</name>
    <name type="common">Streptococcus faecium</name>
    <dbReference type="NCBI Taxonomy" id="1352"/>
    <lineage>
        <taxon>Bacteria</taxon>
        <taxon>Bacillati</taxon>
        <taxon>Bacillota</taxon>
        <taxon>Bacilli</taxon>
        <taxon>Lactobacillales</taxon>
        <taxon>Enterococcaceae</taxon>
        <taxon>Enterococcus</taxon>
    </lineage>
</organism>
<evidence type="ECO:0000259" key="1">
    <source>
        <dbReference type="Pfam" id="PF00534"/>
    </source>
</evidence>
<dbReference type="Pfam" id="PF00534">
    <property type="entry name" value="Glycos_transf_1"/>
    <property type="match status" value="1"/>
</dbReference>
<accession>A0A9X1K823</accession>
<dbReference type="InterPro" id="IPR001296">
    <property type="entry name" value="Glyco_trans_1"/>
</dbReference>
<dbReference type="Gene3D" id="3.40.50.2000">
    <property type="entry name" value="Glycogen Phosphorylase B"/>
    <property type="match status" value="2"/>
</dbReference>
<gene>
    <name evidence="2" type="ORF">KYX88_00905</name>
</gene>
<dbReference type="PANTHER" id="PTHR45947">
    <property type="entry name" value="SULFOQUINOVOSYL TRANSFERASE SQD2"/>
    <property type="match status" value="1"/>
</dbReference>
<dbReference type="CDD" id="cd03801">
    <property type="entry name" value="GT4_PimA-like"/>
    <property type="match status" value="1"/>
</dbReference>
<protein>
    <submittedName>
        <fullName evidence="2">Glycosyltransferase family 4 protein</fullName>
    </submittedName>
</protein>
<dbReference type="EMBL" id="JAIFOC010000005">
    <property type="protein sequence ID" value="MBX4221419.1"/>
    <property type="molecule type" value="Genomic_DNA"/>
</dbReference>
<evidence type="ECO:0000313" key="2">
    <source>
        <dbReference type="EMBL" id="MBX4221419.1"/>
    </source>
</evidence>
<dbReference type="RefSeq" id="WP_220715773.1">
    <property type="nucleotide sequence ID" value="NZ_JAIFOC010000005.1"/>
</dbReference>
<reference evidence="2" key="1">
    <citation type="journal article" date="2022" name="J. Anim. Sci.">
        <title>Whole genome sequence analyses-based assessment of virulence potential and antimicrobial susceptibilities and resistance of Enterococcus faecium strains isolated from commercial swine and cattle probiotic products.</title>
        <authorList>
            <person name="Shridhar P.B."/>
            <person name="Amachawadi R.G."/>
            <person name="Tokach M."/>
            <person name="Patel I."/>
            <person name="Gangiredla J."/>
            <person name="Mammel M."/>
            <person name="Nagaraja T.G."/>
        </authorList>
    </citation>
    <scope>NUCLEOTIDE SEQUENCE</scope>
    <source>
        <strain evidence="2">EF215</strain>
    </source>
</reference>
<feature type="domain" description="Glycosyl transferase family 1" evidence="1">
    <location>
        <begin position="73"/>
        <end position="218"/>
    </location>
</feature>